<keyword evidence="1" id="KW-1133">Transmembrane helix</keyword>
<keyword evidence="1" id="KW-0812">Transmembrane</keyword>
<feature type="transmembrane region" description="Helical" evidence="1">
    <location>
        <begin position="78"/>
        <end position="96"/>
    </location>
</feature>
<feature type="transmembrane region" description="Helical" evidence="1">
    <location>
        <begin position="135"/>
        <end position="153"/>
    </location>
</feature>
<dbReference type="EMBL" id="JBHTCJ010000010">
    <property type="protein sequence ID" value="MFC7343468.1"/>
    <property type="molecule type" value="Genomic_DNA"/>
</dbReference>
<proteinExistence type="predicted"/>
<feature type="transmembrane region" description="Helical" evidence="1">
    <location>
        <begin position="219"/>
        <end position="238"/>
    </location>
</feature>
<evidence type="ECO:0000259" key="2">
    <source>
        <dbReference type="Pfam" id="PF01757"/>
    </source>
</evidence>
<dbReference type="Pfam" id="PF01757">
    <property type="entry name" value="Acyl_transf_3"/>
    <property type="match status" value="1"/>
</dbReference>
<dbReference type="EC" id="2.3.-.-" evidence="3"/>
<reference evidence="4" key="1">
    <citation type="journal article" date="2019" name="Int. J. Syst. Evol. Microbiol.">
        <title>The Global Catalogue of Microorganisms (GCM) 10K type strain sequencing project: providing services to taxonomists for standard genome sequencing and annotation.</title>
        <authorList>
            <consortium name="The Broad Institute Genomics Platform"/>
            <consortium name="The Broad Institute Genome Sequencing Center for Infectious Disease"/>
            <person name="Wu L."/>
            <person name="Ma J."/>
        </authorList>
    </citation>
    <scope>NUCLEOTIDE SEQUENCE [LARGE SCALE GENOMIC DNA]</scope>
    <source>
        <strain evidence="4">WLHS5</strain>
    </source>
</reference>
<name>A0ABW2LQ44_9PSEU</name>
<sequence>MASSRRKISWDLVRAGCVVLVMLYHSTSLSTWLHPELAPRPVTFPFQVGASMLLVVSAYFACVTMGRGSLLKYWWGRIARLLPSFLAAVVVIYLLLRAFPIEGWFFPGPADLRANLLMLWHWKPQDYWFLDGSHWTVPMQLMGFTAASLLYASRWGHGKRMIAVMWAAVLVPLMLWPVRVGEPPETYRMIVDGFGLHRWHLFIAGVAIWMWSTRRIRDGHFAALLVACMIAQAFHNYANTPEGLVADWGSTVAVWIGMCVLALVARGPDWDRVIPVPAQRAITWFAGISYGVFLMHQAFGYVVMRKLQDHGFGPGPQVAAMLVTGTVLGWALTKLVEKPAHRVLMRPFQRKERSFA</sequence>
<comment type="caution">
    <text evidence="3">The sequence shown here is derived from an EMBL/GenBank/DDBJ whole genome shotgun (WGS) entry which is preliminary data.</text>
</comment>
<evidence type="ECO:0000313" key="4">
    <source>
        <dbReference type="Proteomes" id="UP001596504"/>
    </source>
</evidence>
<keyword evidence="1" id="KW-0472">Membrane</keyword>
<dbReference type="Proteomes" id="UP001596504">
    <property type="component" value="Unassembled WGS sequence"/>
</dbReference>
<keyword evidence="3" id="KW-0012">Acyltransferase</keyword>
<feature type="transmembrane region" description="Helical" evidence="1">
    <location>
        <begin position="316"/>
        <end position="336"/>
    </location>
</feature>
<dbReference type="InterPro" id="IPR050879">
    <property type="entry name" value="Acyltransferase_3"/>
</dbReference>
<evidence type="ECO:0000313" key="3">
    <source>
        <dbReference type="EMBL" id="MFC7343468.1"/>
    </source>
</evidence>
<accession>A0ABW2LQ44</accession>
<dbReference type="GO" id="GO:0016746">
    <property type="term" value="F:acyltransferase activity"/>
    <property type="evidence" value="ECO:0007669"/>
    <property type="project" value="UniProtKB-KW"/>
</dbReference>
<protein>
    <submittedName>
        <fullName evidence="3">Acyltransferase family protein</fullName>
        <ecNumber evidence="3">2.3.-.-</ecNumber>
    </submittedName>
</protein>
<feature type="transmembrane region" description="Helical" evidence="1">
    <location>
        <begin position="160"/>
        <end position="176"/>
    </location>
</feature>
<gene>
    <name evidence="3" type="ORF">ACFQRI_18865</name>
</gene>
<keyword evidence="4" id="KW-1185">Reference proteome</keyword>
<dbReference type="PANTHER" id="PTHR23028">
    <property type="entry name" value="ACETYLTRANSFERASE"/>
    <property type="match status" value="1"/>
</dbReference>
<feature type="transmembrane region" description="Helical" evidence="1">
    <location>
        <begin position="44"/>
        <end position="66"/>
    </location>
</feature>
<feature type="domain" description="Acyltransferase 3" evidence="2">
    <location>
        <begin position="9"/>
        <end position="333"/>
    </location>
</feature>
<organism evidence="3 4">
    <name type="scientific">Saccharopolyspora griseoalba</name>
    <dbReference type="NCBI Taxonomy" id="1431848"/>
    <lineage>
        <taxon>Bacteria</taxon>
        <taxon>Bacillati</taxon>
        <taxon>Actinomycetota</taxon>
        <taxon>Actinomycetes</taxon>
        <taxon>Pseudonocardiales</taxon>
        <taxon>Pseudonocardiaceae</taxon>
        <taxon>Saccharopolyspora</taxon>
    </lineage>
</organism>
<feature type="transmembrane region" description="Helical" evidence="1">
    <location>
        <begin position="196"/>
        <end position="212"/>
    </location>
</feature>
<dbReference type="PANTHER" id="PTHR23028:SF131">
    <property type="entry name" value="BLR2367 PROTEIN"/>
    <property type="match status" value="1"/>
</dbReference>
<dbReference type="InterPro" id="IPR002656">
    <property type="entry name" value="Acyl_transf_3_dom"/>
</dbReference>
<dbReference type="RefSeq" id="WP_380670397.1">
    <property type="nucleotide sequence ID" value="NZ_JBHTCJ010000010.1"/>
</dbReference>
<keyword evidence="3" id="KW-0808">Transferase</keyword>
<feature type="transmembrane region" description="Helical" evidence="1">
    <location>
        <begin position="284"/>
        <end position="304"/>
    </location>
</feature>
<feature type="transmembrane region" description="Helical" evidence="1">
    <location>
        <begin position="12"/>
        <end position="32"/>
    </location>
</feature>
<feature type="transmembrane region" description="Helical" evidence="1">
    <location>
        <begin position="244"/>
        <end position="264"/>
    </location>
</feature>
<evidence type="ECO:0000256" key="1">
    <source>
        <dbReference type="SAM" id="Phobius"/>
    </source>
</evidence>